<gene>
    <name evidence="3" type="ORF">PMEA_00023475</name>
</gene>
<dbReference type="PANTHER" id="PTHR24543">
    <property type="entry name" value="MULTICOPPER OXIDASE-RELATED"/>
    <property type="match status" value="1"/>
</dbReference>
<feature type="domain" description="F5/8 type C" evidence="2">
    <location>
        <begin position="334"/>
        <end position="486"/>
    </location>
</feature>
<feature type="domain" description="F5/8 type C" evidence="2">
    <location>
        <begin position="801"/>
        <end position="953"/>
    </location>
</feature>
<evidence type="ECO:0000313" key="4">
    <source>
        <dbReference type="Proteomes" id="UP001159428"/>
    </source>
</evidence>
<evidence type="ECO:0000256" key="1">
    <source>
        <dbReference type="ARBA" id="ARBA00023157"/>
    </source>
</evidence>
<evidence type="ECO:0000313" key="3">
    <source>
        <dbReference type="EMBL" id="CAH3147587.1"/>
    </source>
</evidence>
<keyword evidence="1" id="KW-1015">Disulfide bond</keyword>
<dbReference type="EMBL" id="CALNXJ010000043">
    <property type="protein sequence ID" value="CAH3147587.1"/>
    <property type="molecule type" value="Genomic_DNA"/>
</dbReference>
<dbReference type="PROSITE" id="PS01286">
    <property type="entry name" value="FA58C_2"/>
    <property type="match status" value="6"/>
</dbReference>
<keyword evidence="4" id="KW-1185">Reference proteome</keyword>
<reference evidence="3 4" key="1">
    <citation type="submission" date="2022-05" db="EMBL/GenBank/DDBJ databases">
        <authorList>
            <consortium name="Genoscope - CEA"/>
            <person name="William W."/>
        </authorList>
    </citation>
    <scope>NUCLEOTIDE SEQUENCE [LARGE SCALE GENOMIC DNA]</scope>
</reference>
<sequence length="966" mass="109266">MTIKLKVFFHFVYFCKECSSALGMESRHIKDAQITASSQWDRNHAAIQGRLNFKAGGGKQGGWSARSNNGNQWIQVALGSYTKLTSIATQGRNADSQWVTAYKLQYSEDGVNFYYYKVPGQSSPKVHKLPCFKGNKDRDSIVYHEINPPIQARYIRLRPTAWYHHISLRMELYGCLECSSALGMESRHIKDAQITASSQWDRNHAAIQGRLNFKAGGGKQGGWSARSNNGNQWIQVALGSYTKLTSIATQGRNADSQWVTAYKLQYSEDGVNFYYYKVPGQSLPKVFKGNKDRDSIFYHQLNPPIKARYIKLRPTSWYNHISLRMELYGCSVECLAPLGLESRRIKDAQVTASSQWDGNHAAIQGRLNFKAGGGKQGGWSARQNNKNQWIQVALGSYTKLTSIATQGRNAYSQWVTAYKLQYSEDGVNFYFYKVPGQSSPKVFKGNKDRDSIVYHQLNPPIKARYIKLRPTAWYGHISLRMELYGCSVECSSALGMESGHIKDAQITASSQWDRNHAAIQGRLNFKAGGGKQGGWLARWSNGNQWIQVVLGSYTKLTSIATQGRNAYSQWVTAYKLQYSEDGVNFYFYKVPGQSSPKVFKGNKDRDSIVYHKISPPIQARYIRLRPTAWYSYISLRMELYGCPVCSSALGMESRHIKDAQITASSQWDRNHAAIQGRLNFKAGGGKQGGWSARSNNGNQWIQVALGRYTKVTSIATQGRNAYSQWVTAYKLQYSEDGVNFYYYKVPGQSSPKVFKGNKDRDSIVYHQLNPPIKARYIKLRPTSWYGHISLRMELYGCTVECSTPLGLESRRIKDAQVTASSQWDGNHAAIQGRLNFKAGGGKQGGWSARQNNKNQWIQVALGSYTKLTSIATQGRNAYSQWVTAYKLQYSEDGVNFYFYKVPGQSSPKVFKGNKDRDSIVYHQLNPPIKARYIKLRPTSWYGHISLRMELYGCSAGMIVVLHLFWH</sequence>
<dbReference type="InterPro" id="IPR008979">
    <property type="entry name" value="Galactose-bd-like_sf"/>
</dbReference>
<dbReference type="Pfam" id="PF00754">
    <property type="entry name" value="F5_F8_type_C"/>
    <property type="match status" value="6"/>
</dbReference>
<name>A0AAU9XJ80_9CNID</name>
<feature type="domain" description="F5/8 type C" evidence="2">
    <location>
        <begin position="645"/>
        <end position="797"/>
    </location>
</feature>
<evidence type="ECO:0000259" key="2">
    <source>
        <dbReference type="PROSITE" id="PS50022"/>
    </source>
</evidence>
<feature type="domain" description="F5/8 type C" evidence="2">
    <location>
        <begin position="490"/>
        <end position="642"/>
    </location>
</feature>
<feature type="domain" description="F5/8 type C" evidence="2">
    <location>
        <begin position="18"/>
        <end position="175"/>
    </location>
</feature>
<accession>A0AAU9XJ80</accession>
<dbReference type="SUPFAM" id="SSF49785">
    <property type="entry name" value="Galactose-binding domain-like"/>
    <property type="match status" value="6"/>
</dbReference>
<dbReference type="FunFam" id="2.60.120.260:FF:000016">
    <property type="entry name" value="Contactin-associated protein-like 4 isoform 1"/>
    <property type="match status" value="5"/>
</dbReference>
<dbReference type="InterPro" id="IPR000421">
    <property type="entry name" value="FA58C"/>
</dbReference>
<dbReference type="PANTHER" id="PTHR24543:SF325">
    <property type="entry name" value="F5_8 TYPE C DOMAIN-CONTAINING PROTEIN"/>
    <property type="match status" value="1"/>
</dbReference>
<dbReference type="PROSITE" id="PS50022">
    <property type="entry name" value="FA58C_3"/>
    <property type="match status" value="6"/>
</dbReference>
<dbReference type="Gene3D" id="2.60.120.260">
    <property type="entry name" value="Galactose-binding domain-like"/>
    <property type="match status" value="6"/>
</dbReference>
<dbReference type="AlphaFoldDB" id="A0AAU9XJ80"/>
<dbReference type="SMART" id="SM00231">
    <property type="entry name" value="FA58C"/>
    <property type="match status" value="6"/>
</dbReference>
<dbReference type="FunFam" id="2.60.120.260:FF:000002">
    <property type="entry name" value="Coagulation factor VIII"/>
    <property type="match status" value="1"/>
</dbReference>
<protein>
    <recommendedName>
        <fullName evidence="2">F5/8 type C domain-containing protein</fullName>
    </recommendedName>
</protein>
<dbReference type="CDD" id="cd00057">
    <property type="entry name" value="FA58C"/>
    <property type="match status" value="6"/>
</dbReference>
<proteinExistence type="predicted"/>
<comment type="caution">
    <text evidence="3">The sequence shown here is derived from an EMBL/GenBank/DDBJ whole genome shotgun (WGS) entry which is preliminary data.</text>
</comment>
<dbReference type="Proteomes" id="UP001159428">
    <property type="component" value="Unassembled WGS sequence"/>
</dbReference>
<organism evidence="3 4">
    <name type="scientific">Pocillopora meandrina</name>
    <dbReference type="NCBI Taxonomy" id="46732"/>
    <lineage>
        <taxon>Eukaryota</taxon>
        <taxon>Metazoa</taxon>
        <taxon>Cnidaria</taxon>
        <taxon>Anthozoa</taxon>
        <taxon>Hexacorallia</taxon>
        <taxon>Scleractinia</taxon>
        <taxon>Astrocoeniina</taxon>
        <taxon>Pocilloporidae</taxon>
        <taxon>Pocillopora</taxon>
    </lineage>
</organism>
<feature type="domain" description="F5/8 type C" evidence="2">
    <location>
        <begin position="178"/>
        <end position="330"/>
    </location>
</feature>